<evidence type="ECO:0000313" key="7">
    <source>
        <dbReference type="Proteomes" id="UP000053070"/>
    </source>
</evidence>
<evidence type="ECO:0000256" key="4">
    <source>
        <dbReference type="ARBA" id="ARBA00023136"/>
    </source>
</evidence>
<dbReference type="Pfam" id="PF12698">
    <property type="entry name" value="ABC2_membrane_3"/>
    <property type="match status" value="1"/>
</dbReference>
<name>A0A0G9ML91_9SPHN</name>
<feature type="domain" description="ABC-2 type transporter transmembrane" evidence="5">
    <location>
        <begin position="157"/>
        <end position="374"/>
    </location>
</feature>
<sequence length="420" mass="44268">MSIKDGGRLSLWKAAAVVARRDFTAILFSKAFIFFLLGPLFPVAVMALAGGVGAQVQSEARVANVGIAMESADVDAMLAARERVHTVVGDAVPTMVEAARIIPGDAYDPADVLENQEGNLAALVTGTPEEPTLTATDGRLVRWQGVVGMVAAEAANPGAQTYPEVQTQAVGTSGASQNTARLQTAQGGQLLLFLLIMLLASMVLSNLVEEKGNKIIEILAAAIPMDAVFLGKLFAMLGISVVGVAVWGSVGFTVLRAGGVSLSDYANPGVGWPAFFALFALYFGMGYLLLGSIFLAVGSLANTVREVQTVSMPATMFQILVFFFASLAVTARGGWIEYTAMAFPLSSPFAMVARAATDEAIWPHLLALAWQAVWVAIFIRLGASLFRRRVMKSGPQGARKGSLIGRAFAGMFRTGSRTTP</sequence>
<evidence type="ECO:0000313" key="6">
    <source>
        <dbReference type="EMBL" id="KLE31457.1"/>
    </source>
</evidence>
<proteinExistence type="predicted"/>
<dbReference type="InterPro" id="IPR013525">
    <property type="entry name" value="ABC2_TM"/>
</dbReference>
<dbReference type="EMBL" id="LBHC01000002">
    <property type="protein sequence ID" value="KLE31457.1"/>
    <property type="molecule type" value="Genomic_DNA"/>
</dbReference>
<dbReference type="KEGG" id="egn:BMF35_a0544"/>
<keyword evidence="2" id="KW-0812">Transmembrane</keyword>
<dbReference type="Proteomes" id="UP000053070">
    <property type="component" value="Unassembled WGS sequence"/>
</dbReference>
<evidence type="ECO:0000259" key="5">
    <source>
        <dbReference type="Pfam" id="PF12698"/>
    </source>
</evidence>
<protein>
    <submittedName>
        <fullName evidence="6">ABC transporter permease</fullName>
    </submittedName>
</protein>
<comment type="caution">
    <text evidence="6">The sequence shown here is derived from an EMBL/GenBank/DDBJ whole genome shotgun (WGS) entry which is preliminary data.</text>
</comment>
<organism evidence="6 7">
    <name type="scientific">Aurantiacibacter gangjinensis</name>
    <dbReference type="NCBI Taxonomy" id="502682"/>
    <lineage>
        <taxon>Bacteria</taxon>
        <taxon>Pseudomonadati</taxon>
        <taxon>Pseudomonadota</taxon>
        <taxon>Alphaproteobacteria</taxon>
        <taxon>Sphingomonadales</taxon>
        <taxon>Erythrobacteraceae</taxon>
        <taxon>Aurantiacibacter</taxon>
    </lineage>
</organism>
<dbReference type="STRING" id="502682.BMF35_a0544"/>
<dbReference type="RefSeq" id="WP_047006809.1">
    <property type="nucleotide sequence ID" value="NZ_CP018097.1"/>
</dbReference>
<evidence type="ECO:0000256" key="1">
    <source>
        <dbReference type="ARBA" id="ARBA00004141"/>
    </source>
</evidence>
<dbReference type="GO" id="GO:0016020">
    <property type="term" value="C:membrane"/>
    <property type="evidence" value="ECO:0007669"/>
    <property type="project" value="UniProtKB-SubCell"/>
</dbReference>
<dbReference type="OrthoDB" id="7388589at2"/>
<dbReference type="GO" id="GO:0140359">
    <property type="term" value="F:ABC-type transporter activity"/>
    <property type="evidence" value="ECO:0007669"/>
    <property type="project" value="InterPro"/>
</dbReference>
<comment type="subcellular location">
    <subcellularLocation>
        <location evidence="1">Membrane</location>
        <topology evidence="1">Multi-pass membrane protein</topology>
    </subcellularLocation>
</comment>
<accession>A0A0G9ML91</accession>
<evidence type="ECO:0000256" key="2">
    <source>
        <dbReference type="ARBA" id="ARBA00022692"/>
    </source>
</evidence>
<dbReference type="PATRIC" id="fig|502682.8.peg.1571"/>
<reference evidence="6 7" key="1">
    <citation type="submission" date="2015-04" db="EMBL/GenBank/DDBJ databases">
        <title>The draft genome sequence of Erythrobacr gangjinensis K7-2.</title>
        <authorList>
            <person name="Zhuang L."/>
            <person name="Liu Y."/>
            <person name="Shao Z."/>
        </authorList>
    </citation>
    <scope>NUCLEOTIDE SEQUENCE [LARGE SCALE GENOMIC DNA]</scope>
    <source>
        <strain evidence="6 7">K7-2</strain>
    </source>
</reference>
<evidence type="ECO:0000256" key="3">
    <source>
        <dbReference type="ARBA" id="ARBA00022989"/>
    </source>
</evidence>
<gene>
    <name evidence="6" type="ORF">AAW01_07690</name>
</gene>
<keyword evidence="3" id="KW-1133">Transmembrane helix</keyword>
<keyword evidence="7" id="KW-1185">Reference proteome</keyword>
<keyword evidence="4" id="KW-0472">Membrane</keyword>
<dbReference type="AlphaFoldDB" id="A0A0G9ML91"/>